<keyword evidence="11" id="KW-1185">Reference proteome</keyword>
<comment type="caution">
    <text evidence="10">The sequence shown here is derived from an EMBL/GenBank/DDBJ whole genome shotgun (WGS) entry which is preliminary data.</text>
</comment>
<evidence type="ECO:0000256" key="5">
    <source>
        <dbReference type="ARBA" id="ARBA00022692"/>
    </source>
</evidence>
<feature type="domain" description="Glycosyltransferase RgtA/B/C/D-like" evidence="9">
    <location>
        <begin position="3"/>
        <end position="60"/>
    </location>
</feature>
<keyword evidence="5 8" id="KW-0812">Transmembrane</keyword>
<keyword evidence="4" id="KW-0808">Transferase</keyword>
<sequence>MWLLGVAFAIGFLNKYNIVFLLLGTLPALLISGHHRMLLKKDVYIAILIAFILVAPNLYWQYQHQFPVLQHMEELKRTQLVHVERSGFLKEQVLYFVGSIYVLIGGLLAALFYKPFRPYRFVFFSYVFTIALFLYFRAKGYYAIGLYPVLLAFGAVYLEQATRQHWRVYLRPLLLIVPVLIFIPMVKLAFPIYTPAEYEQSALATGRTHRWEDGKEHMLEQDYADMLSWSELARKVDSVYASIPDKKGLIVLCDNYGQAGAINFYKKNKAYRAMSFNADYINWYVSRPVATIIRIKGYSEDPSRLENEHRLFKQVLLASQIENRYAREYQTEIYILKQPTNDIQRFLEQERAGLLKPDGL</sequence>
<evidence type="ECO:0000256" key="2">
    <source>
        <dbReference type="ARBA" id="ARBA00022475"/>
    </source>
</evidence>
<organism evidence="10 11">
    <name type="scientific">Pedobacter quisquiliarum</name>
    <dbReference type="NCBI Taxonomy" id="1834438"/>
    <lineage>
        <taxon>Bacteria</taxon>
        <taxon>Pseudomonadati</taxon>
        <taxon>Bacteroidota</taxon>
        <taxon>Sphingobacteriia</taxon>
        <taxon>Sphingobacteriales</taxon>
        <taxon>Sphingobacteriaceae</taxon>
        <taxon>Pedobacter</taxon>
    </lineage>
</organism>
<dbReference type="EMBL" id="BMIL01000008">
    <property type="protein sequence ID" value="GGC70196.1"/>
    <property type="molecule type" value="Genomic_DNA"/>
</dbReference>
<reference evidence="10" key="2">
    <citation type="submission" date="2020-09" db="EMBL/GenBank/DDBJ databases">
        <authorList>
            <person name="Sun Q."/>
            <person name="Zhou Y."/>
        </authorList>
    </citation>
    <scope>NUCLEOTIDE SEQUENCE</scope>
    <source>
        <strain evidence="10">CGMCC 1.15343</strain>
    </source>
</reference>
<evidence type="ECO:0000256" key="1">
    <source>
        <dbReference type="ARBA" id="ARBA00004651"/>
    </source>
</evidence>
<name>A0A916XFR2_9SPHI</name>
<feature type="transmembrane region" description="Helical" evidence="8">
    <location>
        <begin position="93"/>
        <end position="112"/>
    </location>
</feature>
<comment type="subcellular location">
    <subcellularLocation>
        <location evidence="1">Cell membrane</location>
        <topology evidence="1">Multi-pass membrane protein</topology>
    </subcellularLocation>
</comment>
<feature type="transmembrane region" description="Helical" evidence="8">
    <location>
        <begin position="170"/>
        <end position="193"/>
    </location>
</feature>
<evidence type="ECO:0000256" key="3">
    <source>
        <dbReference type="ARBA" id="ARBA00022676"/>
    </source>
</evidence>
<dbReference type="GO" id="GO:0016763">
    <property type="term" value="F:pentosyltransferase activity"/>
    <property type="evidence" value="ECO:0007669"/>
    <property type="project" value="TreeGrafter"/>
</dbReference>
<dbReference type="Proteomes" id="UP000651668">
    <property type="component" value="Unassembled WGS sequence"/>
</dbReference>
<reference evidence="10" key="1">
    <citation type="journal article" date="2014" name="Int. J. Syst. Evol. Microbiol.">
        <title>Complete genome sequence of Corynebacterium casei LMG S-19264T (=DSM 44701T), isolated from a smear-ripened cheese.</title>
        <authorList>
            <consortium name="US DOE Joint Genome Institute (JGI-PGF)"/>
            <person name="Walter F."/>
            <person name="Albersmeier A."/>
            <person name="Kalinowski J."/>
            <person name="Ruckert C."/>
        </authorList>
    </citation>
    <scope>NUCLEOTIDE SEQUENCE</scope>
    <source>
        <strain evidence="10">CGMCC 1.15343</strain>
    </source>
</reference>
<evidence type="ECO:0000313" key="10">
    <source>
        <dbReference type="EMBL" id="GGC70196.1"/>
    </source>
</evidence>
<feature type="transmembrane region" description="Helical" evidence="8">
    <location>
        <begin position="43"/>
        <end position="62"/>
    </location>
</feature>
<feature type="transmembrane region" description="Helical" evidence="8">
    <location>
        <begin position="6"/>
        <end position="31"/>
    </location>
</feature>
<evidence type="ECO:0000259" key="9">
    <source>
        <dbReference type="Pfam" id="PF13231"/>
    </source>
</evidence>
<feature type="transmembrane region" description="Helical" evidence="8">
    <location>
        <begin position="119"/>
        <end position="136"/>
    </location>
</feature>
<protein>
    <recommendedName>
        <fullName evidence="9">Glycosyltransferase RgtA/B/C/D-like domain-containing protein</fullName>
    </recommendedName>
</protein>
<feature type="transmembrane region" description="Helical" evidence="8">
    <location>
        <begin position="142"/>
        <end position="158"/>
    </location>
</feature>
<evidence type="ECO:0000256" key="6">
    <source>
        <dbReference type="ARBA" id="ARBA00022989"/>
    </source>
</evidence>
<keyword evidence="7 8" id="KW-0472">Membrane</keyword>
<keyword evidence="6 8" id="KW-1133">Transmembrane helix</keyword>
<accession>A0A916XFR2</accession>
<dbReference type="PANTHER" id="PTHR33908">
    <property type="entry name" value="MANNOSYLTRANSFERASE YKCB-RELATED"/>
    <property type="match status" value="1"/>
</dbReference>
<dbReference type="Pfam" id="PF13231">
    <property type="entry name" value="PMT_2"/>
    <property type="match status" value="1"/>
</dbReference>
<evidence type="ECO:0000256" key="7">
    <source>
        <dbReference type="ARBA" id="ARBA00023136"/>
    </source>
</evidence>
<evidence type="ECO:0000256" key="8">
    <source>
        <dbReference type="SAM" id="Phobius"/>
    </source>
</evidence>
<keyword evidence="3" id="KW-0328">Glycosyltransferase</keyword>
<evidence type="ECO:0000256" key="4">
    <source>
        <dbReference type="ARBA" id="ARBA00022679"/>
    </source>
</evidence>
<keyword evidence="2" id="KW-1003">Cell membrane</keyword>
<evidence type="ECO:0000313" key="11">
    <source>
        <dbReference type="Proteomes" id="UP000651668"/>
    </source>
</evidence>
<proteinExistence type="predicted"/>
<dbReference type="GO" id="GO:0009103">
    <property type="term" value="P:lipopolysaccharide biosynthetic process"/>
    <property type="evidence" value="ECO:0007669"/>
    <property type="project" value="UniProtKB-ARBA"/>
</dbReference>
<dbReference type="InterPro" id="IPR050297">
    <property type="entry name" value="LipidA_mod_glycosyltrf_83"/>
</dbReference>
<dbReference type="InterPro" id="IPR038731">
    <property type="entry name" value="RgtA/B/C-like"/>
</dbReference>
<dbReference type="GO" id="GO:0005886">
    <property type="term" value="C:plasma membrane"/>
    <property type="evidence" value="ECO:0007669"/>
    <property type="project" value="UniProtKB-SubCell"/>
</dbReference>
<dbReference type="PANTHER" id="PTHR33908:SF11">
    <property type="entry name" value="MEMBRANE PROTEIN"/>
    <property type="match status" value="1"/>
</dbReference>
<gene>
    <name evidence="10" type="ORF">GCM10011387_24510</name>
</gene>
<dbReference type="AlphaFoldDB" id="A0A916XFR2"/>